<reference evidence="2" key="1">
    <citation type="submission" date="2017-06" db="EMBL/GenBank/DDBJ databases">
        <authorList>
            <person name="Varghese N."/>
            <person name="Submissions S."/>
        </authorList>
    </citation>
    <scope>NUCLEOTIDE SEQUENCE [LARGE SCALE GENOMIC DNA]</scope>
    <source>
        <strain evidence="2">5C</strain>
    </source>
</reference>
<gene>
    <name evidence="1" type="ORF">SAMN06295967_103225</name>
</gene>
<evidence type="ECO:0000313" key="2">
    <source>
        <dbReference type="Proteomes" id="UP000198480"/>
    </source>
</evidence>
<organism evidence="1 2">
    <name type="scientific">Belliella buryatensis</name>
    <dbReference type="NCBI Taxonomy" id="1500549"/>
    <lineage>
        <taxon>Bacteria</taxon>
        <taxon>Pseudomonadati</taxon>
        <taxon>Bacteroidota</taxon>
        <taxon>Cytophagia</taxon>
        <taxon>Cytophagales</taxon>
        <taxon>Cyclobacteriaceae</taxon>
        <taxon>Belliella</taxon>
    </lineage>
</organism>
<evidence type="ECO:0000313" key="1">
    <source>
        <dbReference type="EMBL" id="SNS11175.1"/>
    </source>
</evidence>
<dbReference type="Proteomes" id="UP000198480">
    <property type="component" value="Unassembled WGS sequence"/>
</dbReference>
<proteinExistence type="predicted"/>
<dbReference type="EMBL" id="FZOK01000003">
    <property type="protein sequence ID" value="SNS11175.1"/>
    <property type="molecule type" value="Genomic_DNA"/>
</dbReference>
<sequence length="54" mass="6503">MLHKVKRKAPLQTYHLFNHSKHDYITEESKDIIELNFKEAKISGKFFLDFTDIH</sequence>
<name>A0A239BT27_9BACT</name>
<dbReference type="AlphaFoldDB" id="A0A239BT27"/>
<keyword evidence="2" id="KW-1185">Reference proteome</keyword>
<accession>A0A239BT27</accession>
<protein>
    <submittedName>
        <fullName evidence="1">Uncharacterized protein</fullName>
    </submittedName>
</protein>